<organism evidence="1 2">
    <name type="scientific">Austropuccinia psidii MF-1</name>
    <dbReference type="NCBI Taxonomy" id="1389203"/>
    <lineage>
        <taxon>Eukaryota</taxon>
        <taxon>Fungi</taxon>
        <taxon>Dikarya</taxon>
        <taxon>Basidiomycota</taxon>
        <taxon>Pucciniomycotina</taxon>
        <taxon>Pucciniomycetes</taxon>
        <taxon>Pucciniales</taxon>
        <taxon>Sphaerophragmiaceae</taxon>
        <taxon>Austropuccinia</taxon>
    </lineage>
</organism>
<evidence type="ECO:0008006" key="3">
    <source>
        <dbReference type="Google" id="ProtNLM"/>
    </source>
</evidence>
<proteinExistence type="predicted"/>
<dbReference type="GO" id="GO:0003676">
    <property type="term" value="F:nucleic acid binding"/>
    <property type="evidence" value="ECO:0007669"/>
    <property type="project" value="InterPro"/>
</dbReference>
<keyword evidence="2" id="KW-1185">Reference proteome</keyword>
<sequence length="123" mass="14152">MGNNEQGLFPGGKKNLKAFLVIVYISRKISIFIPFHKEDTALEKALLFWNNIIETCGVPKIIKSDGDPKFTLEFWTNLYEILDKNPKFTTDYHPHTAGLGQRMIQKLEDIISVCAYGMEYKDH</sequence>
<dbReference type="AlphaFoldDB" id="A0A9Q3HWP8"/>
<protein>
    <recommendedName>
        <fullName evidence="3">Integrase catalytic domain-containing protein</fullName>
    </recommendedName>
</protein>
<evidence type="ECO:0000313" key="1">
    <source>
        <dbReference type="EMBL" id="MBW0517749.1"/>
    </source>
</evidence>
<dbReference type="InterPro" id="IPR036397">
    <property type="entry name" value="RNaseH_sf"/>
</dbReference>
<dbReference type="Gene3D" id="3.30.420.10">
    <property type="entry name" value="Ribonuclease H-like superfamily/Ribonuclease H"/>
    <property type="match status" value="1"/>
</dbReference>
<dbReference type="InterPro" id="IPR012337">
    <property type="entry name" value="RNaseH-like_sf"/>
</dbReference>
<gene>
    <name evidence="1" type="ORF">O181_057464</name>
</gene>
<accession>A0A9Q3HWP8</accession>
<dbReference type="Proteomes" id="UP000765509">
    <property type="component" value="Unassembled WGS sequence"/>
</dbReference>
<reference evidence="1" key="1">
    <citation type="submission" date="2021-03" db="EMBL/GenBank/DDBJ databases">
        <title>Draft genome sequence of rust myrtle Austropuccinia psidii MF-1, a brazilian biotype.</title>
        <authorList>
            <person name="Quecine M.C."/>
            <person name="Pachon D.M.R."/>
            <person name="Bonatelli M.L."/>
            <person name="Correr F.H."/>
            <person name="Franceschini L.M."/>
            <person name="Leite T.F."/>
            <person name="Margarido G.R.A."/>
            <person name="Almeida C.A."/>
            <person name="Ferrarezi J.A."/>
            <person name="Labate C.A."/>
        </authorList>
    </citation>
    <scope>NUCLEOTIDE SEQUENCE</scope>
    <source>
        <strain evidence="1">MF-1</strain>
    </source>
</reference>
<name>A0A9Q3HWP8_9BASI</name>
<dbReference type="EMBL" id="AVOT02026148">
    <property type="protein sequence ID" value="MBW0517749.1"/>
    <property type="molecule type" value="Genomic_DNA"/>
</dbReference>
<evidence type="ECO:0000313" key="2">
    <source>
        <dbReference type="Proteomes" id="UP000765509"/>
    </source>
</evidence>
<comment type="caution">
    <text evidence="1">The sequence shown here is derived from an EMBL/GenBank/DDBJ whole genome shotgun (WGS) entry which is preliminary data.</text>
</comment>
<dbReference type="SUPFAM" id="SSF53098">
    <property type="entry name" value="Ribonuclease H-like"/>
    <property type="match status" value="1"/>
</dbReference>